<evidence type="ECO:0000313" key="1">
    <source>
        <dbReference type="EMBL" id="CCL99457.1"/>
    </source>
</evidence>
<dbReference type="OrthoDB" id="3071225at2759"/>
<dbReference type="RefSeq" id="XP_012178740.1">
    <property type="nucleotide sequence ID" value="XM_012323350.1"/>
</dbReference>
<dbReference type="EMBL" id="HE796933">
    <property type="protein sequence ID" value="CCL99457.1"/>
    <property type="molecule type" value="Genomic_DNA"/>
</dbReference>
<dbReference type="Proteomes" id="UP000006352">
    <property type="component" value="Unassembled WGS sequence"/>
</dbReference>
<keyword evidence="2" id="KW-1185">Reference proteome</keyword>
<proteinExistence type="predicted"/>
<accession>J4HTE6</accession>
<organism evidence="1 2">
    <name type="scientific">Fibroporia radiculosa</name>
    <dbReference type="NCBI Taxonomy" id="599839"/>
    <lineage>
        <taxon>Eukaryota</taxon>
        <taxon>Fungi</taxon>
        <taxon>Dikarya</taxon>
        <taxon>Basidiomycota</taxon>
        <taxon>Agaricomycotina</taxon>
        <taxon>Agaricomycetes</taxon>
        <taxon>Polyporales</taxon>
        <taxon>Fibroporiaceae</taxon>
        <taxon>Fibroporia</taxon>
    </lineage>
</organism>
<dbReference type="AlphaFoldDB" id="J4HTE6"/>
<dbReference type="HOGENOM" id="CLU_719684_0_0_1"/>
<evidence type="ECO:0000313" key="2">
    <source>
        <dbReference type="Proteomes" id="UP000006352"/>
    </source>
</evidence>
<sequence length="384" mass="41962">MADPNAYGVLPHLKACPASASGSSEFVWLDASALAAASGLDDFEQSAEFLSPAALQKWQQRHAKKAQQAHLRRLRYPRPSMFSPHAAPFVPAALRRLEPQRYGKASSGSDSPLQVCHPWMTAMRRGAVGQTAPVRKAQAEVVVSLGPWDTRELSDLAGKLSDRAGEGYGPDLGAVSLFCRELHDRFESHQGPACAAQFVTQLKECVMNEFWAWWHWDSPTSVVHLSEENESRALCFLSSATAIAVFVADLFAQDLLPAKCLHICLDLLVARMTVIEQLYAVHNMVSHASVRIYDGQTMVHFAEHLCTHAIAIQSNSSIVHQKFNRDHVSECTREVCDIVKGWIGVGPSSLLSPAPVNPHLVVSPSFPSCTYAQPSPFKGGRSSG</sequence>
<dbReference type="GeneID" id="24094368"/>
<dbReference type="InParanoid" id="J4HTE6"/>
<gene>
    <name evidence="1" type="ORF">FIBRA_01475</name>
</gene>
<name>J4HTE6_9APHY</name>
<reference evidence="1 2" key="1">
    <citation type="journal article" date="2012" name="Appl. Environ. Microbiol.">
        <title>Short-read sequencing for genomic analysis of the brown rot fungus Fibroporia radiculosa.</title>
        <authorList>
            <person name="Tang J.D."/>
            <person name="Perkins A.D."/>
            <person name="Sonstegard T.S."/>
            <person name="Schroeder S.G."/>
            <person name="Burgess S.C."/>
            <person name="Diehl S.V."/>
        </authorList>
    </citation>
    <scope>NUCLEOTIDE SEQUENCE [LARGE SCALE GENOMIC DNA]</scope>
    <source>
        <strain evidence="1 2">TFFH 294</strain>
    </source>
</reference>
<protein>
    <submittedName>
        <fullName evidence="1">Uncharacterized protein</fullName>
    </submittedName>
</protein>